<dbReference type="AlphaFoldDB" id="A0A6J8BHY3"/>
<evidence type="ECO:0000313" key="1">
    <source>
        <dbReference type="EMBL" id="CAC5383051.1"/>
    </source>
</evidence>
<organism evidence="1 2">
    <name type="scientific">Mytilus coruscus</name>
    <name type="common">Sea mussel</name>
    <dbReference type="NCBI Taxonomy" id="42192"/>
    <lineage>
        <taxon>Eukaryota</taxon>
        <taxon>Metazoa</taxon>
        <taxon>Spiralia</taxon>
        <taxon>Lophotrochozoa</taxon>
        <taxon>Mollusca</taxon>
        <taxon>Bivalvia</taxon>
        <taxon>Autobranchia</taxon>
        <taxon>Pteriomorphia</taxon>
        <taxon>Mytilida</taxon>
        <taxon>Mytiloidea</taxon>
        <taxon>Mytilidae</taxon>
        <taxon>Mytilinae</taxon>
        <taxon>Mytilus</taxon>
    </lineage>
</organism>
<proteinExistence type="predicted"/>
<reference evidence="1 2" key="1">
    <citation type="submission" date="2020-06" db="EMBL/GenBank/DDBJ databases">
        <authorList>
            <person name="Li R."/>
            <person name="Bekaert M."/>
        </authorList>
    </citation>
    <scope>NUCLEOTIDE SEQUENCE [LARGE SCALE GENOMIC DNA]</scope>
    <source>
        <strain evidence="2">wild</strain>
    </source>
</reference>
<keyword evidence="2" id="KW-1185">Reference proteome</keyword>
<dbReference type="EMBL" id="CACVKT020003325">
    <property type="protein sequence ID" value="CAC5383051.1"/>
    <property type="molecule type" value="Genomic_DNA"/>
</dbReference>
<accession>A0A6J8BHY3</accession>
<evidence type="ECO:0000313" key="2">
    <source>
        <dbReference type="Proteomes" id="UP000507470"/>
    </source>
</evidence>
<name>A0A6J8BHY3_MYTCO</name>
<gene>
    <name evidence="1" type="ORF">MCOR_18829</name>
</gene>
<dbReference type="Proteomes" id="UP000507470">
    <property type="component" value="Unassembled WGS sequence"/>
</dbReference>
<protein>
    <submittedName>
        <fullName evidence="1">Uncharacterized protein</fullName>
    </submittedName>
</protein>
<sequence length="246" mass="28080">MSASSDGLTDDIYNEVCDFSYLGGACGISQHYSSTPNTLYKVSECTKDTTVHLRRLNSSENCEFPEGTGLCKRCSIKMKNFIKSDKTQVKLNIEEDIELFERLCGRIASIHEDKEDTDLDMNVNEGWALKLNKPFKRLTKKVKDFLFDIYSKCESSGRRPNFDKLATELKTTRQENDGTKMFTREEWLSLSQIRSLFGNFVKLGAETSVKSEDTADVIENILEEINSLEYHNNMAELATDIVQQFL</sequence>